<dbReference type="Pfam" id="PF01850">
    <property type="entry name" value="PIN"/>
    <property type="match status" value="1"/>
</dbReference>
<protein>
    <recommendedName>
        <fullName evidence="1">PIN domain-containing protein</fullName>
    </recommendedName>
</protein>
<dbReference type="AlphaFoldDB" id="A0A6J4UGG2"/>
<accession>A0A6J4UGG2</accession>
<dbReference type="Gene3D" id="3.40.50.1010">
    <property type="entry name" value="5'-nuclease"/>
    <property type="match status" value="1"/>
</dbReference>
<reference evidence="2" key="1">
    <citation type="submission" date="2020-02" db="EMBL/GenBank/DDBJ databases">
        <authorList>
            <person name="Meier V. D."/>
        </authorList>
    </citation>
    <scope>NUCLEOTIDE SEQUENCE</scope>
    <source>
        <strain evidence="2">AVDCRST_MAG73</strain>
    </source>
</reference>
<evidence type="ECO:0000259" key="1">
    <source>
        <dbReference type="Pfam" id="PF01850"/>
    </source>
</evidence>
<dbReference type="SUPFAM" id="SSF88723">
    <property type="entry name" value="PIN domain-like"/>
    <property type="match status" value="1"/>
</dbReference>
<feature type="domain" description="PIN" evidence="1">
    <location>
        <begin position="2"/>
        <end position="111"/>
    </location>
</feature>
<dbReference type="EMBL" id="CADCWE010000187">
    <property type="protein sequence ID" value="CAA9550093.1"/>
    <property type="molecule type" value="Genomic_DNA"/>
</dbReference>
<gene>
    <name evidence="2" type="ORF">AVDCRST_MAG73-2784</name>
</gene>
<evidence type="ECO:0000313" key="2">
    <source>
        <dbReference type="EMBL" id="CAA9550093.1"/>
    </source>
</evidence>
<proteinExistence type="predicted"/>
<organism evidence="2">
    <name type="scientific">uncultured Thermomicrobiales bacterium</name>
    <dbReference type="NCBI Taxonomy" id="1645740"/>
    <lineage>
        <taxon>Bacteria</taxon>
        <taxon>Pseudomonadati</taxon>
        <taxon>Thermomicrobiota</taxon>
        <taxon>Thermomicrobia</taxon>
        <taxon>Thermomicrobiales</taxon>
        <taxon>environmental samples</taxon>
    </lineage>
</organism>
<name>A0A6J4UGG2_9BACT</name>
<dbReference type="InterPro" id="IPR002716">
    <property type="entry name" value="PIN_dom"/>
</dbReference>
<dbReference type="InterPro" id="IPR029060">
    <property type="entry name" value="PIN-like_dom_sf"/>
</dbReference>
<sequence length="128" mass="14144">MIAVFADEDPQATLVRWVLTANVDVVISTITLAEATTRPAIQGDWRQIQVIQTQLATVPRFTIETVDRLHAIETALVRAQTRLKLPDAVVVATARLSGAVALIGNDRQWRHKPLGVPYHHLDNLLALP</sequence>